<protein>
    <submittedName>
        <fullName evidence="1">Uncharacterized protein</fullName>
    </submittedName>
</protein>
<name>A0A975BHM8_9BACT</name>
<reference evidence="1" key="1">
    <citation type="journal article" date="2021" name="Microb. Physiol.">
        <title>Proteogenomic Insights into the Physiology of Marine, Sulfate-Reducing, Filamentous Desulfonema limicola and Desulfonema magnum.</title>
        <authorList>
            <person name="Schnaars V."/>
            <person name="Wohlbrand L."/>
            <person name="Scheve S."/>
            <person name="Hinrichs C."/>
            <person name="Reinhardt R."/>
            <person name="Rabus R."/>
        </authorList>
    </citation>
    <scope>NUCLEOTIDE SEQUENCE</scope>
    <source>
        <strain evidence="1">4be13</strain>
    </source>
</reference>
<dbReference type="KEGG" id="dmm:dnm_019260"/>
<dbReference type="EMBL" id="CP061800">
    <property type="protein sequence ID" value="QTA85909.1"/>
    <property type="molecule type" value="Genomic_DNA"/>
</dbReference>
<proteinExistence type="predicted"/>
<keyword evidence="2" id="KW-1185">Reference proteome</keyword>
<evidence type="ECO:0000313" key="2">
    <source>
        <dbReference type="Proteomes" id="UP000663722"/>
    </source>
</evidence>
<gene>
    <name evidence="1" type="ORF">dnm_019260</name>
</gene>
<dbReference type="Proteomes" id="UP000663722">
    <property type="component" value="Chromosome"/>
</dbReference>
<organism evidence="1 2">
    <name type="scientific">Desulfonema magnum</name>
    <dbReference type="NCBI Taxonomy" id="45655"/>
    <lineage>
        <taxon>Bacteria</taxon>
        <taxon>Pseudomonadati</taxon>
        <taxon>Thermodesulfobacteriota</taxon>
        <taxon>Desulfobacteria</taxon>
        <taxon>Desulfobacterales</taxon>
        <taxon>Desulfococcaceae</taxon>
        <taxon>Desulfonema</taxon>
    </lineage>
</organism>
<accession>A0A975BHM8</accession>
<sequence>MQKVSNLFDFAPTLCLTAIIIKDHSKWQKQFPVREANY</sequence>
<evidence type="ECO:0000313" key="1">
    <source>
        <dbReference type="EMBL" id="QTA85909.1"/>
    </source>
</evidence>
<dbReference type="AlphaFoldDB" id="A0A975BHM8"/>